<reference evidence="3 4" key="1">
    <citation type="submission" date="2017-07" db="EMBL/GenBank/DDBJ databases">
        <title>Complete Genome Sequence of the cosmetic ferment Vitreoscilla filiformis (ATCC15551).</title>
        <authorList>
            <person name="Contreras S."/>
            <person name="Sagory-Zalkind P."/>
            <person name="Blanquart H."/>
            <person name="Iltis A."/>
            <person name="Morand S.C."/>
        </authorList>
    </citation>
    <scope>NUCLEOTIDE SEQUENCE [LARGE SCALE GENOMIC DNA]</scope>
    <source>
        <strain evidence="3 4">ATCC 15551</strain>
    </source>
</reference>
<keyword evidence="2" id="KW-1133">Transmembrane helix</keyword>
<name>A0A221KEG4_VITFI</name>
<dbReference type="Proteomes" id="UP000199729">
    <property type="component" value="Chromosome"/>
</dbReference>
<organism evidence="3 4">
    <name type="scientific">Vitreoscilla filiformis</name>
    <dbReference type="NCBI Taxonomy" id="63"/>
    <lineage>
        <taxon>Bacteria</taxon>
        <taxon>Pseudomonadati</taxon>
        <taxon>Pseudomonadota</taxon>
        <taxon>Betaproteobacteria</taxon>
        <taxon>Neisseriales</taxon>
        <taxon>Neisseriaceae</taxon>
        <taxon>Vitreoscilla</taxon>
    </lineage>
</organism>
<keyword evidence="2" id="KW-0472">Membrane</keyword>
<evidence type="ECO:0000313" key="3">
    <source>
        <dbReference type="EMBL" id="ASM77349.1"/>
    </source>
</evidence>
<feature type="transmembrane region" description="Helical" evidence="2">
    <location>
        <begin position="45"/>
        <end position="65"/>
    </location>
</feature>
<protein>
    <submittedName>
        <fullName evidence="3">Uncharacterized protein</fullName>
    </submittedName>
</protein>
<dbReference type="KEGG" id="vff:VITFI_CDS1571"/>
<feature type="region of interest" description="Disordered" evidence="1">
    <location>
        <begin position="1"/>
        <end position="20"/>
    </location>
</feature>
<sequence>MSDKTDEMVTGMTPTKPTSKLSQLKSIPLSKPLEKIQSIPLLKNGFAHACVPPFIIFLTIANMLWSGTSGADVPLTLAIFLTGAGGGVISTYFRLKDVAPTRVTTNAIIQIYITPIVAGLLGWICYAFFLTGMLQGSLFPEFTGADEHYANFGSIFSITPKTAIDAAKALLWAFVAGFSEKLIPNILDKLADQIEDEDPPVKAGGDVKS</sequence>
<dbReference type="AlphaFoldDB" id="A0A221KEG4"/>
<evidence type="ECO:0000256" key="1">
    <source>
        <dbReference type="SAM" id="MobiDB-lite"/>
    </source>
</evidence>
<keyword evidence="2" id="KW-0812">Transmembrane</keyword>
<evidence type="ECO:0000256" key="2">
    <source>
        <dbReference type="SAM" id="Phobius"/>
    </source>
</evidence>
<feature type="transmembrane region" description="Helical" evidence="2">
    <location>
        <begin position="77"/>
        <end position="95"/>
    </location>
</feature>
<gene>
    <name evidence="3" type="ORF">VITFI_CDS1571</name>
</gene>
<keyword evidence="4" id="KW-1185">Reference proteome</keyword>
<feature type="transmembrane region" description="Helical" evidence="2">
    <location>
        <begin position="107"/>
        <end position="129"/>
    </location>
</feature>
<proteinExistence type="predicted"/>
<dbReference type="EMBL" id="CP022423">
    <property type="protein sequence ID" value="ASM77349.1"/>
    <property type="molecule type" value="Genomic_DNA"/>
</dbReference>
<evidence type="ECO:0000313" key="4">
    <source>
        <dbReference type="Proteomes" id="UP000199729"/>
    </source>
</evidence>
<accession>A0A221KEG4</accession>